<keyword evidence="2" id="KW-1133">Transmembrane helix</keyword>
<dbReference type="Pfam" id="PF13347">
    <property type="entry name" value="MFS_2"/>
    <property type="match status" value="1"/>
</dbReference>
<feature type="transmembrane region" description="Helical" evidence="2">
    <location>
        <begin position="326"/>
        <end position="350"/>
    </location>
</feature>
<dbReference type="Proteomes" id="UP000024329">
    <property type="component" value="Unassembled WGS sequence"/>
</dbReference>
<accession>A0A031JS52</accession>
<dbReference type="SUPFAM" id="SSF103473">
    <property type="entry name" value="MFS general substrate transporter"/>
    <property type="match status" value="1"/>
</dbReference>
<feature type="transmembrane region" description="Helical" evidence="2">
    <location>
        <begin position="416"/>
        <end position="437"/>
    </location>
</feature>
<protein>
    <submittedName>
        <fullName evidence="4">Na+/melibiose symporter-like protein</fullName>
    </submittedName>
</protein>
<feature type="transmembrane region" description="Helical" evidence="2">
    <location>
        <begin position="87"/>
        <end position="108"/>
    </location>
</feature>
<dbReference type="EMBL" id="JFYZ01000023">
    <property type="protein sequence ID" value="EZP79714.1"/>
    <property type="molecule type" value="Genomic_DNA"/>
</dbReference>
<keyword evidence="6" id="KW-1185">Reference proteome</keyword>
<dbReference type="KEGG" id="nre:BES08_20835"/>
<name>A0A031JS52_9SPHN</name>
<feature type="transmembrane region" description="Helical" evidence="2">
    <location>
        <begin position="268"/>
        <end position="290"/>
    </location>
</feature>
<gene>
    <name evidence="3" type="ORF">BES08_20835</name>
    <name evidence="4" type="ORF">BV97_03871</name>
</gene>
<geneLocation type="plasmid" evidence="3 6">
    <name>pSA1</name>
</geneLocation>
<dbReference type="GO" id="GO:0005886">
    <property type="term" value="C:plasma membrane"/>
    <property type="evidence" value="ECO:0007669"/>
    <property type="project" value="TreeGrafter"/>
</dbReference>
<keyword evidence="3" id="KW-0614">Plasmid</keyword>
<dbReference type="eggNOG" id="COG2211">
    <property type="taxonomic scope" value="Bacteria"/>
</dbReference>
<dbReference type="EMBL" id="CP017076">
    <property type="protein sequence ID" value="AOR79306.1"/>
    <property type="molecule type" value="Genomic_DNA"/>
</dbReference>
<feature type="transmembrane region" description="Helical" evidence="2">
    <location>
        <begin position="236"/>
        <end position="262"/>
    </location>
</feature>
<dbReference type="PANTHER" id="PTHR11328:SF24">
    <property type="entry name" value="MAJOR FACILITATOR SUPERFAMILY (MFS) PROFILE DOMAIN-CONTAINING PROTEIN"/>
    <property type="match status" value="1"/>
</dbReference>
<dbReference type="GO" id="GO:0008643">
    <property type="term" value="P:carbohydrate transport"/>
    <property type="evidence" value="ECO:0007669"/>
    <property type="project" value="InterPro"/>
</dbReference>
<feature type="transmembrane region" description="Helical" evidence="2">
    <location>
        <begin position="114"/>
        <end position="137"/>
    </location>
</feature>
<dbReference type="GO" id="GO:0015293">
    <property type="term" value="F:symporter activity"/>
    <property type="evidence" value="ECO:0007669"/>
    <property type="project" value="InterPro"/>
</dbReference>
<evidence type="ECO:0000313" key="3">
    <source>
        <dbReference type="EMBL" id="AOR79306.1"/>
    </source>
</evidence>
<dbReference type="Proteomes" id="UP000094626">
    <property type="component" value="Plasmid pSA1"/>
</dbReference>
<sequence length="450" mass="47032">MHGAAPQGGLLRTRTKALYSFGNVGNQLFRDAPMILLLYYLTSIVGIPPAIAGAAIFVPKVIVGALSDFTVGVVSDRNLHRFARRNWLLVGAVLAPFAMIATFFVPNAAMSTQVGYVVVAFSFYMVTFASFSVPFLAHFSEISSDPQERTVLMAWKHAWTGAGLLLGSALVPWLIHELGADRGAYVTGAALLGGITAISLVTAWNAVRKVQVVTPLERDLSLRGLLATLTFRPFRVLCLSAAAMTVAAGTCSAAMAFFITYNMGRTDALVQLGILVAIAGCVVMAVSPLWVAAAKVLGKRNAYLVGALGHVITLLVWSNAGAGPIWVTYVCSGCVGLFNSGWGLIALSLLTDAMAQARAETGRDTAGSFAAIWSIIEKAGIALGGTLIASSILAIGGFDSAAAKRGIAQSAEAIDAIRYAFGIVPAALMCIAALIIWRCVPARGGAALAH</sequence>
<feature type="transmembrane region" description="Helical" evidence="2">
    <location>
        <begin position="371"/>
        <end position="396"/>
    </location>
</feature>
<dbReference type="PANTHER" id="PTHR11328">
    <property type="entry name" value="MAJOR FACILITATOR SUPERFAMILY DOMAIN-CONTAINING PROTEIN"/>
    <property type="match status" value="1"/>
</dbReference>
<reference evidence="6" key="3">
    <citation type="journal article" date="2017" name="J. Biotechnol.">
        <title>Complete genome sequence of Novosphingobium resinovorum SA1, a versatile xenobiotic-degrading bacterium capable of utilizing sulfanilic acid.</title>
        <authorList>
            <person name="Hegedus B."/>
            <person name="Kos P.B."/>
            <person name="Balint B."/>
            <person name="Maroti G."/>
            <person name="Gan H.M."/>
            <person name="Perei K."/>
            <person name="Rakhely G."/>
        </authorList>
    </citation>
    <scope>NUCLEOTIDE SEQUENCE [LARGE SCALE GENOMIC DNA]</scope>
    <source>
        <strain evidence="6">SA1</strain>
    </source>
</reference>
<keyword evidence="2" id="KW-0812">Transmembrane</keyword>
<evidence type="ECO:0000313" key="6">
    <source>
        <dbReference type="Proteomes" id="UP000094626"/>
    </source>
</evidence>
<comment type="similarity">
    <text evidence="1">Belongs to the sodium:galactoside symporter (TC 2.A.2) family.</text>
</comment>
<dbReference type="Gene3D" id="1.20.1250.20">
    <property type="entry name" value="MFS general substrate transporter like domains"/>
    <property type="match status" value="2"/>
</dbReference>
<feature type="transmembrane region" description="Helical" evidence="2">
    <location>
        <begin position="158"/>
        <end position="175"/>
    </location>
</feature>
<evidence type="ECO:0000256" key="1">
    <source>
        <dbReference type="ARBA" id="ARBA00009617"/>
    </source>
</evidence>
<dbReference type="InterPro" id="IPR036259">
    <property type="entry name" value="MFS_trans_sf"/>
</dbReference>
<organism evidence="4 5">
    <name type="scientific">Novosphingobium resinovorum</name>
    <dbReference type="NCBI Taxonomy" id="158500"/>
    <lineage>
        <taxon>Bacteria</taxon>
        <taxon>Pseudomonadati</taxon>
        <taxon>Pseudomonadota</taxon>
        <taxon>Alphaproteobacteria</taxon>
        <taxon>Sphingomonadales</taxon>
        <taxon>Sphingomonadaceae</taxon>
        <taxon>Novosphingobium</taxon>
    </lineage>
</organism>
<dbReference type="PATRIC" id="fig|158500.4.peg.3944"/>
<dbReference type="RefSeq" id="WP_036527957.1">
    <property type="nucleotide sequence ID" value="NZ_CP017076.1"/>
</dbReference>
<feature type="transmembrane region" description="Helical" evidence="2">
    <location>
        <begin position="37"/>
        <end position="58"/>
    </location>
</feature>
<feature type="transmembrane region" description="Helical" evidence="2">
    <location>
        <begin position="187"/>
        <end position="207"/>
    </location>
</feature>
<keyword evidence="2" id="KW-0472">Membrane</keyword>
<reference evidence="4 5" key="1">
    <citation type="submission" date="2014-03" db="EMBL/GenBank/DDBJ databases">
        <title>Whole genome sequence of Novosphingobium resinovorum KF1.</title>
        <authorList>
            <person name="Gan H.M."/>
            <person name="Gan H.Y."/>
            <person name="Chew T.H."/>
            <person name="Savka M.A."/>
        </authorList>
    </citation>
    <scope>NUCLEOTIDE SEQUENCE [LARGE SCALE GENOMIC DNA]</scope>
    <source>
        <strain evidence="4 5">KF1</strain>
    </source>
</reference>
<proteinExistence type="inferred from homology"/>
<evidence type="ECO:0000313" key="4">
    <source>
        <dbReference type="EMBL" id="EZP79714.1"/>
    </source>
</evidence>
<reference evidence="3" key="2">
    <citation type="submission" date="2016-08" db="EMBL/GenBank/DDBJ databases">
        <authorList>
            <person name="Seilhamer J.J."/>
        </authorList>
    </citation>
    <scope>NUCLEOTIDE SEQUENCE [LARGE SCALE GENOMIC DNA]</scope>
    <source>
        <strain evidence="3">SA1</strain>
        <plasmid evidence="3">pSA1</plasmid>
    </source>
</reference>
<feature type="transmembrane region" description="Helical" evidence="2">
    <location>
        <begin position="302"/>
        <end position="320"/>
    </location>
</feature>
<evidence type="ECO:0000256" key="2">
    <source>
        <dbReference type="SAM" id="Phobius"/>
    </source>
</evidence>
<dbReference type="AlphaFoldDB" id="A0A031JS52"/>
<dbReference type="InterPro" id="IPR039672">
    <property type="entry name" value="MFS_2"/>
</dbReference>
<evidence type="ECO:0000313" key="5">
    <source>
        <dbReference type="Proteomes" id="UP000024329"/>
    </source>
</evidence>